<proteinExistence type="predicted"/>
<accession>R0LJL2</accession>
<reference evidence="2" key="1">
    <citation type="journal article" date="2013" name="Nat. Genet.">
        <title>The duck genome and transcriptome provide insight into an avian influenza virus reservoir species.</title>
        <authorList>
            <person name="Huang Y."/>
            <person name="Li Y."/>
            <person name="Burt D.W."/>
            <person name="Chen H."/>
            <person name="Zhang Y."/>
            <person name="Qian W."/>
            <person name="Kim H."/>
            <person name="Gan S."/>
            <person name="Zhao Y."/>
            <person name="Li J."/>
            <person name="Yi K."/>
            <person name="Feng H."/>
            <person name="Zhu P."/>
            <person name="Li B."/>
            <person name="Liu Q."/>
            <person name="Fairley S."/>
            <person name="Magor K.E."/>
            <person name="Du Z."/>
            <person name="Hu X."/>
            <person name="Goodman L."/>
            <person name="Tafer H."/>
            <person name="Vignal A."/>
            <person name="Lee T."/>
            <person name="Kim K.W."/>
            <person name="Sheng Z."/>
            <person name="An Y."/>
            <person name="Searle S."/>
            <person name="Herrero J."/>
            <person name="Groenen M.A."/>
            <person name="Crooijmans R.P."/>
            <person name="Faraut T."/>
            <person name="Cai Q."/>
            <person name="Webster R.G."/>
            <person name="Aldridge J.R."/>
            <person name="Warren W.C."/>
            <person name="Bartschat S."/>
            <person name="Kehr S."/>
            <person name="Marz M."/>
            <person name="Stadler P.F."/>
            <person name="Smith J."/>
            <person name="Kraus R.H."/>
            <person name="Zhao Y."/>
            <person name="Ren L."/>
            <person name="Fei J."/>
            <person name="Morisson M."/>
            <person name="Kaiser P."/>
            <person name="Griffin D.K."/>
            <person name="Rao M."/>
            <person name="Pitel F."/>
            <person name="Wang J."/>
            <person name="Li N."/>
        </authorList>
    </citation>
    <scope>NUCLEOTIDE SEQUENCE [LARGE SCALE GENOMIC DNA]</scope>
</reference>
<dbReference type="AlphaFoldDB" id="R0LJL2"/>
<evidence type="ECO:0000313" key="1">
    <source>
        <dbReference type="EMBL" id="EOB01865.1"/>
    </source>
</evidence>
<organism evidence="1 2">
    <name type="scientific">Anas platyrhynchos</name>
    <name type="common">Mallard</name>
    <name type="synonym">Anas boschas</name>
    <dbReference type="NCBI Taxonomy" id="8839"/>
    <lineage>
        <taxon>Eukaryota</taxon>
        <taxon>Metazoa</taxon>
        <taxon>Chordata</taxon>
        <taxon>Craniata</taxon>
        <taxon>Vertebrata</taxon>
        <taxon>Euteleostomi</taxon>
        <taxon>Archelosauria</taxon>
        <taxon>Archosauria</taxon>
        <taxon>Dinosauria</taxon>
        <taxon>Saurischia</taxon>
        <taxon>Theropoda</taxon>
        <taxon>Coelurosauria</taxon>
        <taxon>Aves</taxon>
        <taxon>Neognathae</taxon>
        <taxon>Galloanserae</taxon>
        <taxon>Anseriformes</taxon>
        <taxon>Anatidae</taxon>
        <taxon>Anatinae</taxon>
        <taxon>Anas</taxon>
    </lineage>
</organism>
<evidence type="ECO:0000313" key="2">
    <source>
        <dbReference type="Proteomes" id="UP000296049"/>
    </source>
</evidence>
<dbReference type="Proteomes" id="UP000296049">
    <property type="component" value="Unassembled WGS sequence"/>
</dbReference>
<gene>
    <name evidence="1" type="ORF">Anapl_12102</name>
</gene>
<protein>
    <submittedName>
        <fullName evidence="1">Uncharacterized protein</fullName>
    </submittedName>
</protein>
<keyword evidence="2" id="KW-1185">Reference proteome</keyword>
<name>R0LJL2_ANAPL</name>
<sequence length="699" mass="77209">MEHNALLQSKDREKWKPEACLKSCALPYSNMAFEFLCHHEDLSFSPPSEHFLDVGAFPLTSVGFGWALWGVVALQPQCCGSSSRADRLHGTVRAGKARHDRASPEGISHGRSCLSRATAPYSSSWHEAQLNSIQLSSPLRTLYPTRYHCRLYSVPLLRSRRGDGQTSPVFSPIDILAVVLAINIQALFDISRFQTLKVSEFHCQVGMLVQISFHYKVVNLKVELQMFENIGCWLKLVEITWAETFGSKGGEVLLGWRWAFPQSFPTVLILALTRAVCSASEPFLSLIVIHSYTQGSVNPWHPSFRAQTMFAACTRYKSHSSLLPCECYYYMIIQPLVRKNKCFGKWQKLMAFSSNLQNLLLVDNSLITVSKYAGARALARHCDSRAHQPQWAFSRHLARGQASVLLVAAILDKASWIPDQAPGEVPALSEWFGPNLCQWVHSLPTASGASSPAFGSLSYSTLILNACTHTDAVFSEKLVVQSDFSPDEIPSGTDRAEAHSILNKMLMLPLSVSNACSSNRDIVSEEDWSGRNGKFSSMLAPLCRFPALRQDIRQFLSISVDNFIVGDKPPLSSEAAFAVTSCSNVAQIGGVELLQRDPRGLKLPAISFRPSRTHRQSSCRNDVNGEHSSLLVKFSIPEGLYDACFLLNSHLDSLIPANKERKVPGQGDEKLGISAALPAAHTRVAQWQSSLFLGQAAVT</sequence>
<dbReference type="EMBL" id="KB743031">
    <property type="protein sequence ID" value="EOB01865.1"/>
    <property type="molecule type" value="Genomic_DNA"/>
</dbReference>